<dbReference type="RefSeq" id="WP_011390335.1">
    <property type="nucleotide sequence ID" value="NC_007643.1"/>
</dbReference>
<dbReference type="eggNOG" id="ENOG5032Z46">
    <property type="taxonomic scope" value="Bacteria"/>
</dbReference>
<dbReference type="EnsemblBacteria" id="ABC23382">
    <property type="protein sequence ID" value="ABC23382"/>
    <property type="gene ID" value="Rru_A2585"/>
</dbReference>
<dbReference type="Proteomes" id="UP000001929">
    <property type="component" value="Chromosome"/>
</dbReference>
<gene>
    <name evidence="2" type="ordered locus">Rru_A2585</name>
</gene>
<dbReference type="HOGENOM" id="CLU_130962_0_0_5"/>
<accession>Q2RR63</accession>
<dbReference type="STRING" id="269796.Rru_A2585"/>
<sequence length="175" mass="18445">MSLIVEDGGGRPDADSFIALIEADAYWAARPHAALATAWAGAEAGDREGALREAAGYVDRVYGARFAGRRLKGRTQGLCWPRREAFDRSGAPIESDRVPREVAMAACELAARALAGPLAPDPPTAGRIAEELVRVDTLTTRTAYAVNSPAPTTPPVVEALLAPLLRDGTARVARG</sequence>
<feature type="domain" description="Putative DnaT-like" evidence="1">
    <location>
        <begin position="1"/>
        <end position="173"/>
    </location>
</feature>
<dbReference type="EMBL" id="CP000230">
    <property type="protein sequence ID" value="ABC23382.1"/>
    <property type="molecule type" value="Genomic_DNA"/>
</dbReference>
<dbReference type="InterPro" id="IPR046787">
    <property type="entry name" value="DnaT_2"/>
</dbReference>
<keyword evidence="3" id="KW-1185">Reference proteome</keyword>
<organism evidence="2 3">
    <name type="scientific">Rhodospirillum rubrum (strain ATCC 11170 / ATH 1.1.1 / DSM 467 / LMG 4362 / NCIMB 8255 / S1)</name>
    <dbReference type="NCBI Taxonomy" id="269796"/>
    <lineage>
        <taxon>Bacteria</taxon>
        <taxon>Pseudomonadati</taxon>
        <taxon>Pseudomonadota</taxon>
        <taxon>Alphaproteobacteria</taxon>
        <taxon>Rhodospirillales</taxon>
        <taxon>Rhodospirillaceae</taxon>
        <taxon>Rhodospirillum</taxon>
    </lineage>
</organism>
<proteinExistence type="predicted"/>
<protein>
    <recommendedName>
        <fullName evidence="1">Putative DnaT-like domain-containing protein</fullName>
    </recommendedName>
</protein>
<dbReference type="KEGG" id="rru:Rru_A2585"/>
<dbReference type="Pfam" id="PF20557">
    <property type="entry name" value="DnaT_2"/>
    <property type="match status" value="1"/>
</dbReference>
<evidence type="ECO:0000313" key="3">
    <source>
        <dbReference type="Proteomes" id="UP000001929"/>
    </source>
</evidence>
<evidence type="ECO:0000259" key="1">
    <source>
        <dbReference type="Pfam" id="PF20557"/>
    </source>
</evidence>
<evidence type="ECO:0000313" key="2">
    <source>
        <dbReference type="EMBL" id="ABC23382.1"/>
    </source>
</evidence>
<reference evidence="2 3" key="1">
    <citation type="journal article" date="2011" name="Stand. Genomic Sci.">
        <title>Complete genome sequence of Rhodospirillum rubrum type strain (S1).</title>
        <authorList>
            <person name="Munk A.C."/>
            <person name="Copeland A."/>
            <person name="Lucas S."/>
            <person name="Lapidus A."/>
            <person name="Del Rio T.G."/>
            <person name="Barry K."/>
            <person name="Detter J.C."/>
            <person name="Hammon N."/>
            <person name="Israni S."/>
            <person name="Pitluck S."/>
            <person name="Brettin T."/>
            <person name="Bruce D."/>
            <person name="Han C."/>
            <person name="Tapia R."/>
            <person name="Gilna P."/>
            <person name="Schmutz J."/>
            <person name="Larimer F."/>
            <person name="Land M."/>
            <person name="Kyrpides N.C."/>
            <person name="Mavromatis K."/>
            <person name="Richardson P."/>
            <person name="Rohde M."/>
            <person name="Goker M."/>
            <person name="Klenk H.P."/>
            <person name="Zhang Y."/>
            <person name="Roberts G.P."/>
            <person name="Reslewic S."/>
            <person name="Schwartz D.C."/>
        </authorList>
    </citation>
    <scope>NUCLEOTIDE SEQUENCE [LARGE SCALE GENOMIC DNA]</scope>
    <source>
        <strain evidence="3">ATCC 11170 / ATH 1.1.1 / DSM 467 / LMG 4362 / NCIMB 8255 / S1</strain>
    </source>
</reference>
<name>Q2RR63_RHORT</name>
<dbReference type="PATRIC" id="fig|269796.9.peg.2694"/>
<dbReference type="AlphaFoldDB" id="Q2RR63"/>